<dbReference type="Proteomes" id="UP001597079">
    <property type="component" value="Unassembled WGS sequence"/>
</dbReference>
<proteinExistence type="inferred from homology"/>
<organism evidence="2 3">
    <name type="scientific">Alicyclobacillus fodiniaquatilis</name>
    <dbReference type="NCBI Taxonomy" id="1661150"/>
    <lineage>
        <taxon>Bacteria</taxon>
        <taxon>Bacillati</taxon>
        <taxon>Bacillota</taxon>
        <taxon>Bacilli</taxon>
        <taxon>Bacillales</taxon>
        <taxon>Alicyclobacillaceae</taxon>
        <taxon>Alicyclobacillus</taxon>
    </lineage>
</organism>
<dbReference type="Pfam" id="PF03746">
    <property type="entry name" value="LamB_YcsF"/>
    <property type="match status" value="1"/>
</dbReference>
<keyword evidence="1" id="KW-0378">Hydrolase</keyword>
<dbReference type="RefSeq" id="WP_377943722.1">
    <property type="nucleotide sequence ID" value="NZ_JBHUCX010000035.1"/>
</dbReference>
<keyword evidence="1" id="KW-0067">ATP-binding</keyword>
<name>A0ABW4JHM6_9BACL</name>
<dbReference type="EC" id="3.5.2.9" evidence="1"/>
<dbReference type="SUPFAM" id="SSF88713">
    <property type="entry name" value="Glycoside hydrolase/deacetylase"/>
    <property type="match status" value="1"/>
</dbReference>
<accession>A0ABW4JHM6</accession>
<dbReference type="NCBIfam" id="NF003814">
    <property type="entry name" value="PRK05406.1-3"/>
    <property type="match status" value="1"/>
</dbReference>
<comment type="subunit">
    <text evidence="1">Forms a complex composed of PxpA, PxpB and PxpC.</text>
</comment>
<keyword evidence="3" id="KW-1185">Reference proteome</keyword>
<comment type="similarity">
    <text evidence="1">Belongs to the LamB/PxpA family.</text>
</comment>
<evidence type="ECO:0000313" key="2">
    <source>
        <dbReference type="EMBL" id="MFD1675842.1"/>
    </source>
</evidence>
<dbReference type="InterPro" id="IPR005501">
    <property type="entry name" value="LamB/YcsF/PxpA-like"/>
</dbReference>
<dbReference type="PANTHER" id="PTHR30292">
    <property type="entry name" value="UNCHARACTERIZED PROTEIN YBGL-RELATED"/>
    <property type="match status" value="1"/>
</dbReference>
<gene>
    <name evidence="1" type="primary">pxpA</name>
    <name evidence="2" type="ORF">ACFSB2_14155</name>
</gene>
<sequence>MKYIDINSDLGEAYGVYQFGNDEGLLNLVSSANVACGVHAGDPTVMRQTVERALACGVSVGAHPSYPDRQGFGRRVMELSAKALYDHVVYQLGALSVFVDVAGGRLRHVKPHGALYNVAAKDRSVADAIVAATWDVSPQLAMYAPYGSELAIAAADKGLAVVHEVFADRRYEADGALTPRTHADAVIHDVQAAIAQVVQMVQTGTVIARTGETVNIVADTVCLHGDNPDAPAFAAALISTLTEAGIQVQAPTQE</sequence>
<evidence type="ECO:0000313" key="3">
    <source>
        <dbReference type="Proteomes" id="UP001597079"/>
    </source>
</evidence>
<dbReference type="CDD" id="cd10787">
    <property type="entry name" value="LamB_YcsF_like"/>
    <property type="match status" value="1"/>
</dbReference>
<dbReference type="HAMAP" id="MF_00691">
    <property type="entry name" value="PxpA"/>
    <property type="match status" value="1"/>
</dbReference>
<comment type="caution">
    <text evidence="2">The sequence shown here is derived from an EMBL/GenBank/DDBJ whole genome shotgun (WGS) entry which is preliminary data.</text>
</comment>
<dbReference type="EMBL" id="JBHUCX010000035">
    <property type="protein sequence ID" value="MFD1675842.1"/>
    <property type="molecule type" value="Genomic_DNA"/>
</dbReference>
<comment type="function">
    <text evidence="1">Catalyzes the cleavage of 5-oxoproline to form L-glutamate coupled to the hydrolysis of ATP to ADP and inorganic phosphate.</text>
</comment>
<comment type="catalytic activity">
    <reaction evidence="1">
        <text>5-oxo-L-proline + ATP + 2 H2O = L-glutamate + ADP + phosphate + H(+)</text>
        <dbReference type="Rhea" id="RHEA:10348"/>
        <dbReference type="ChEBI" id="CHEBI:15377"/>
        <dbReference type="ChEBI" id="CHEBI:15378"/>
        <dbReference type="ChEBI" id="CHEBI:29985"/>
        <dbReference type="ChEBI" id="CHEBI:30616"/>
        <dbReference type="ChEBI" id="CHEBI:43474"/>
        <dbReference type="ChEBI" id="CHEBI:58402"/>
        <dbReference type="ChEBI" id="CHEBI:456216"/>
        <dbReference type="EC" id="3.5.2.9"/>
    </reaction>
</comment>
<protein>
    <recommendedName>
        <fullName evidence="1">5-oxoprolinase subunit A</fullName>
        <shortName evidence="1">5-OPase subunit A</shortName>
        <ecNumber evidence="1">3.5.2.9</ecNumber>
    </recommendedName>
    <alternativeName>
        <fullName evidence="1">5-oxoprolinase (ATP-hydrolyzing) subunit A</fullName>
    </alternativeName>
</protein>
<reference evidence="3" key="1">
    <citation type="journal article" date="2019" name="Int. J. Syst. Evol. Microbiol.">
        <title>The Global Catalogue of Microorganisms (GCM) 10K type strain sequencing project: providing services to taxonomists for standard genome sequencing and annotation.</title>
        <authorList>
            <consortium name="The Broad Institute Genomics Platform"/>
            <consortium name="The Broad Institute Genome Sequencing Center for Infectious Disease"/>
            <person name="Wu L."/>
            <person name="Ma J."/>
        </authorList>
    </citation>
    <scope>NUCLEOTIDE SEQUENCE [LARGE SCALE GENOMIC DNA]</scope>
    <source>
        <strain evidence="3">CGMCC 1.12286</strain>
    </source>
</reference>
<dbReference type="NCBIfam" id="NF003816">
    <property type="entry name" value="PRK05406.1-5"/>
    <property type="match status" value="1"/>
</dbReference>
<dbReference type="InterPro" id="IPR011330">
    <property type="entry name" value="Glyco_hydro/deAcase_b/a-brl"/>
</dbReference>
<keyword evidence="1" id="KW-0547">Nucleotide-binding</keyword>
<dbReference type="Gene3D" id="3.20.20.370">
    <property type="entry name" value="Glycoside hydrolase/deacetylase"/>
    <property type="match status" value="1"/>
</dbReference>
<dbReference type="PANTHER" id="PTHR30292:SF0">
    <property type="entry name" value="5-OXOPROLINASE SUBUNIT A"/>
    <property type="match status" value="1"/>
</dbReference>
<evidence type="ECO:0000256" key="1">
    <source>
        <dbReference type="HAMAP-Rule" id="MF_00691"/>
    </source>
</evidence>